<dbReference type="InterPro" id="IPR009211">
    <property type="entry name" value="TagJ"/>
</dbReference>
<dbReference type="SUPFAM" id="SSF144059">
    <property type="entry name" value="ImpE-like"/>
    <property type="match status" value="1"/>
</dbReference>
<dbReference type="Pfam" id="PF14559">
    <property type="entry name" value="TPR_19"/>
    <property type="match status" value="1"/>
</dbReference>
<keyword evidence="2" id="KW-1185">Reference proteome</keyword>
<gene>
    <name evidence="1" type="ORF">EV699_12420</name>
</gene>
<organism evidence="1 2">
    <name type="scientific">Plasticicumulans lactativorans</name>
    <dbReference type="NCBI Taxonomy" id="1133106"/>
    <lineage>
        <taxon>Bacteria</taxon>
        <taxon>Pseudomonadati</taxon>
        <taxon>Pseudomonadota</taxon>
        <taxon>Gammaproteobacteria</taxon>
        <taxon>Candidatus Competibacteraceae</taxon>
        <taxon>Plasticicumulans</taxon>
    </lineage>
</organism>
<dbReference type="RefSeq" id="WP_243662727.1">
    <property type="nucleotide sequence ID" value="NZ_SLWY01000024.1"/>
</dbReference>
<proteinExistence type="predicted"/>
<dbReference type="InterPro" id="IPR011990">
    <property type="entry name" value="TPR-like_helical_dom_sf"/>
</dbReference>
<accession>A0A4R2KW62</accession>
<reference evidence="1 2" key="1">
    <citation type="submission" date="2019-03" db="EMBL/GenBank/DDBJ databases">
        <title>Genomic Encyclopedia of Type Strains, Phase IV (KMG-IV): sequencing the most valuable type-strain genomes for metagenomic binning, comparative biology and taxonomic classification.</title>
        <authorList>
            <person name="Goeker M."/>
        </authorList>
    </citation>
    <scope>NUCLEOTIDE SEQUENCE [LARGE SCALE GENOMIC DNA]</scope>
    <source>
        <strain evidence="1 2">DSM 25287</strain>
    </source>
</reference>
<dbReference type="Proteomes" id="UP000295765">
    <property type="component" value="Unassembled WGS sequence"/>
</dbReference>
<sequence length="273" mass="29561">MSVEERLREGNTEQALAELQAQVRKEPGSVRWRILLFQLLAVHGQWDRALNQLQVVGELDGTAMPMVQTYREALRCEVLRREVFAGRRAPLVFGDPAPWLAWLIEALAQDATAPAAAQALRAQAFEQAPASTGRIDGEAFAWIADSDGRLGPVLEAVVNGRYYWVPFVRLAAVRIEPPADLRDLVWAPAELTFANGGTTVALIPTRYPGAEAAADGALQLARRTDWSETAEGLVLAHGQRMFATDAGEYPLLNVREIALDVEGGAAAAAPADG</sequence>
<comment type="caution">
    <text evidence="1">The sequence shown here is derived from an EMBL/GenBank/DDBJ whole genome shotgun (WGS) entry which is preliminary data.</text>
</comment>
<dbReference type="EMBL" id="SLWY01000024">
    <property type="protein sequence ID" value="TCO78103.1"/>
    <property type="molecule type" value="Genomic_DNA"/>
</dbReference>
<evidence type="ECO:0000313" key="2">
    <source>
        <dbReference type="Proteomes" id="UP000295765"/>
    </source>
</evidence>
<name>A0A4R2KW62_9GAMM</name>
<dbReference type="Pfam" id="PF07024">
    <property type="entry name" value="ImpE"/>
    <property type="match status" value="1"/>
</dbReference>
<dbReference type="PIRSF" id="PIRSF029288">
    <property type="entry name" value="SciE_ImpE"/>
    <property type="match status" value="1"/>
</dbReference>
<evidence type="ECO:0000313" key="1">
    <source>
        <dbReference type="EMBL" id="TCO78103.1"/>
    </source>
</evidence>
<dbReference type="Gene3D" id="1.25.40.10">
    <property type="entry name" value="Tetratricopeptide repeat domain"/>
    <property type="match status" value="1"/>
</dbReference>
<dbReference type="AlphaFoldDB" id="A0A4R2KW62"/>
<protein>
    <submittedName>
        <fullName evidence="1">Type VI secretion system protein ImpE</fullName>
    </submittedName>
</protein>